<dbReference type="AlphaFoldDB" id="A0AAV0ADW5"/>
<feature type="active site" evidence="11">
    <location>
        <position position="259"/>
    </location>
</feature>
<comment type="similarity">
    <text evidence="3 13">Belongs to the glycosyl hydrolase 47 family.</text>
</comment>
<evidence type="ECO:0000256" key="13">
    <source>
        <dbReference type="RuleBase" id="RU361193"/>
    </source>
</evidence>
<gene>
    <name evidence="15" type="ORF">PPACK8108_LOCUS72</name>
</gene>
<evidence type="ECO:0000256" key="8">
    <source>
        <dbReference type="ARBA" id="ARBA00023295"/>
    </source>
</evidence>
<evidence type="ECO:0000256" key="11">
    <source>
        <dbReference type="PIRSR" id="PIRSR601382-1"/>
    </source>
</evidence>
<keyword evidence="7" id="KW-0325">Glycoprotein</keyword>
<dbReference type="Proteomes" id="UP001153365">
    <property type="component" value="Unassembled WGS sequence"/>
</dbReference>
<evidence type="ECO:0000256" key="6">
    <source>
        <dbReference type="ARBA" id="ARBA00023157"/>
    </source>
</evidence>
<dbReference type="Gene3D" id="1.50.10.10">
    <property type="match status" value="1"/>
</dbReference>
<name>A0AAV0ADW5_PHAPC</name>
<evidence type="ECO:0000256" key="14">
    <source>
        <dbReference type="SAM" id="SignalP"/>
    </source>
</evidence>
<keyword evidence="6 12" id="KW-1015">Disulfide bond</keyword>
<dbReference type="PANTHER" id="PTHR11742:SF101">
    <property type="entry name" value="MANNOSYL-OLIGOSACCHARIDE ALPHA-1,2-MANNOSIDASE 1B"/>
    <property type="match status" value="1"/>
</dbReference>
<dbReference type="InterPro" id="IPR001382">
    <property type="entry name" value="Glyco_hydro_47"/>
</dbReference>
<feature type="signal peptide" evidence="14">
    <location>
        <begin position="1"/>
        <end position="25"/>
    </location>
</feature>
<evidence type="ECO:0000256" key="10">
    <source>
        <dbReference type="ARBA" id="ARBA00048605"/>
    </source>
</evidence>
<feature type="active site" description="Proton donor" evidence="11">
    <location>
        <position position="368"/>
    </location>
</feature>
<feature type="chain" id="PRO_5043852262" description="alpha-1,2-Mannosidase" evidence="14">
    <location>
        <begin position="26"/>
        <end position="508"/>
    </location>
</feature>
<comment type="cofactor">
    <cofactor evidence="1">
        <name>Ca(2+)</name>
        <dbReference type="ChEBI" id="CHEBI:29108"/>
    </cofactor>
</comment>
<dbReference type="GO" id="GO:0036503">
    <property type="term" value="P:ERAD pathway"/>
    <property type="evidence" value="ECO:0007669"/>
    <property type="project" value="UniProtKB-ARBA"/>
</dbReference>
<evidence type="ECO:0000256" key="2">
    <source>
        <dbReference type="ARBA" id="ARBA00004922"/>
    </source>
</evidence>
<dbReference type="InterPro" id="IPR036026">
    <property type="entry name" value="Seven-hairpin_glycosidases"/>
</dbReference>
<dbReference type="InterPro" id="IPR012341">
    <property type="entry name" value="6hp_glycosidase-like_sf"/>
</dbReference>
<evidence type="ECO:0000256" key="9">
    <source>
        <dbReference type="ARBA" id="ARBA00047669"/>
    </source>
</evidence>
<comment type="catalytic activity">
    <reaction evidence="9">
        <text>N(4)-(alpha-D-Man-(1-&gt;2)-alpha-D-Man-(1-&gt;2)-alpha-D-Man-(1-&gt;3)-[alpha-D-Man-(1-&gt;3)-[alpha-D-Man-(1-&gt;2)-alpha-D-Man-(1-&gt;6)]-alpha-D-Man-(1-&gt;6)]-beta-D-Man-(1-&gt;4)-beta-D-GlcNAc-(1-&gt;4)-beta-D-GlcNAc)-L-asparaginyl-[protein] (N-glucan mannose isomer 8A1,2,3B1,3) + 3 H2O = N(4)-(alpha-D-Man-(1-&gt;3)-[alpha-D-Man-(1-&gt;3)-[alpha-D-Man-(1-&gt;6)]-alpha-D-Man-(1-&gt;6)]-beta-D-Man-(1-&gt;4)-beta-D-GlcNAc-(1-&gt;4)-beta-D-GlcNAc)-L-asparaginyl-[protein] (N-glucan mannose isomer 5A1,2) + 3 beta-D-mannose</text>
        <dbReference type="Rhea" id="RHEA:56028"/>
        <dbReference type="Rhea" id="RHEA-COMP:14358"/>
        <dbReference type="Rhea" id="RHEA-COMP:14367"/>
        <dbReference type="ChEBI" id="CHEBI:15377"/>
        <dbReference type="ChEBI" id="CHEBI:28563"/>
        <dbReference type="ChEBI" id="CHEBI:59087"/>
        <dbReference type="ChEBI" id="CHEBI:60628"/>
        <dbReference type="EC" id="3.2.1.113"/>
    </reaction>
</comment>
<feature type="active site" evidence="11">
    <location>
        <position position="410"/>
    </location>
</feature>
<dbReference type="GO" id="GO:0005975">
    <property type="term" value="P:carbohydrate metabolic process"/>
    <property type="evidence" value="ECO:0007669"/>
    <property type="project" value="InterPro"/>
</dbReference>
<feature type="disulfide bond" evidence="12">
    <location>
        <begin position="325"/>
        <end position="354"/>
    </location>
</feature>
<evidence type="ECO:0000313" key="15">
    <source>
        <dbReference type="EMBL" id="CAH7665783.1"/>
    </source>
</evidence>
<organism evidence="15 16">
    <name type="scientific">Phakopsora pachyrhizi</name>
    <name type="common">Asian soybean rust disease fungus</name>
    <dbReference type="NCBI Taxonomy" id="170000"/>
    <lineage>
        <taxon>Eukaryota</taxon>
        <taxon>Fungi</taxon>
        <taxon>Dikarya</taxon>
        <taxon>Basidiomycota</taxon>
        <taxon>Pucciniomycotina</taxon>
        <taxon>Pucciniomycetes</taxon>
        <taxon>Pucciniales</taxon>
        <taxon>Phakopsoraceae</taxon>
        <taxon>Phakopsora</taxon>
    </lineage>
</organism>
<accession>A0AAV0ADW5</accession>
<dbReference type="GO" id="GO:0005509">
    <property type="term" value="F:calcium ion binding"/>
    <property type="evidence" value="ECO:0007669"/>
    <property type="project" value="InterPro"/>
</dbReference>
<evidence type="ECO:0000256" key="3">
    <source>
        <dbReference type="ARBA" id="ARBA00007658"/>
    </source>
</evidence>
<dbReference type="FunFam" id="1.50.10.10:FF:000047">
    <property type="entry name" value="Mannosyl-oligosaccharide alpha-1,2-mannosidase"/>
    <property type="match status" value="1"/>
</dbReference>
<evidence type="ECO:0000256" key="7">
    <source>
        <dbReference type="ARBA" id="ARBA00023180"/>
    </source>
</evidence>
<dbReference type="GO" id="GO:0016020">
    <property type="term" value="C:membrane"/>
    <property type="evidence" value="ECO:0007669"/>
    <property type="project" value="InterPro"/>
</dbReference>
<dbReference type="EMBL" id="CALTRL010000005">
    <property type="protein sequence ID" value="CAH7665783.1"/>
    <property type="molecule type" value="Genomic_DNA"/>
</dbReference>
<evidence type="ECO:0000256" key="4">
    <source>
        <dbReference type="ARBA" id="ARBA00022729"/>
    </source>
</evidence>
<keyword evidence="5 13" id="KW-0378">Hydrolase</keyword>
<evidence type="ECO:0000256" key="5">
    <source>
        <dbReference type="ARBA" id="ARBA00022801"/>
    </source>
</evidence>
<protein>
    <recommendedName>
        <fullName evidence="13">alpha-1,2-Mannosidase</fullName>
        <ecNumber evidence="13">3.2.1.-</ecNumber>
    </recommendedName>
</protein>
<dbReference type="GO" id="GO:0004571">
    <property type="term" value="F:mannosyl-oligosaccharide 1,2-alpha-mannosidase activity"/>
    <property type="evidence" value="ECO:0007669"/>
    <property type="project" value="UniProtKB-EC"/>
</dbReference>
<comment type="caution">
    <text evidence="15">The sequence shown here is derived from an EMBL/GenBank/DDBJ whole genome shotgun (WGS) entry which is preliminary data.</text>
</comment>
<dbReference type="GO" id="GO:0005783">
    <property type="term" value="C:endoplasmic reticulum"/>
    <property type="evidence" value="ECO:0007669"/>
    <property type="project" value="TreeGrafter"/>
</dbReference>
<evidence type="ECO:0000256" key="1">
    <source>
        <dbReference type="ARBA" id="ARBA00001913"/>
    </source>
</evidence>
<dbReference type="PANTHER" id="PTHR11742">
    <property type="entry name" value="MANNOSYL-OLIGOSACCHARIDE ALPHA-1,2-MANNOSIDASE-RELATED"/>
    <property type="match status" value="1"/>
</dbReference>
<dbReference type="PRINTS" id="PR00747">
    <property type="entry name" value="GLYHDRLASE47"/>
</dbReference>
<keyword evidence="4 14" id="KW-0732">Signal</keyword>
<comment type="catalytic activity">
    <reaction evidence="10">
        <text>N(4)-(alpha-D-Man-(1-&gt;2)-alpha-D-Man-(1-&gt;2)-alpha-D-Man-(1-&gt;3)-[alpha-D-Man-(1-&gt;2)-alpha-D-Man-(1-&gt;3)-[alpha-D-Man-(1-&gt;2)-alpha-D-Man-(1-&gt;6)]-alpha-D-Man-(1-&gt;6)]-beta-D-Man-(1-&gt;4)-beta-D-GlcNAc-(1-&gt;4)-beta-D-GlcNAc)-L-asparaginyl-[protein] (N-glucan mannose isomer 9A1,2,3B1,2,3) + 4 H2O = N(4)-(alpha-D-Man-(1-&gt;3)-[alpha-D-Man-(1-&gt;3)-[alpha-D-Man-(1-&gt;6)]-alpha-D-Man-(1-&gt;6)]-beta-D-Man-(1-&gt;4)-beta-D-GlcNAc-(1-&gt;4)-beta-D-GlcNAc)-L-asparaginyl-[protein] (N-glucan mannose isomer 5A1,2) + 4 beta-D-mannose</text>
        <dbReference type="Rhea" id="RHEA:56008"/>
        <dbReference type="Rhea" id="RHEA-COMP:14356"/>
        <dbReference type="Rhea" id="RHEA-COMP:14367"/>
        <dbReference type="ChEBI" id="CHEBI:15377"/>
        <dbReference type="ChEBI" id="CHEBI:28563"/>
        <dbReference type="ChEBI" id="CHEBI:59087"/>
        <dbReference type="ChEBI" id="CHEBI:139493"/>
        <dbReference type="EC" id="3.2.1.113"/>
    </reaction>
</comment>
<dbReference type="SUPFAM" id="SSF48225">
    <property type="entry name" value="Seven-hairpin glycosidases"/>
    <property type="match status" value="1"/>
</dbReference>
<sequence length="508" mass="56831">MASIINFAGLCLLFTVCGFLSLSNAETNIQKPGLSQSPEDKIRAQDVKNTMSAAFKDYMQHGFPADEVRPISLGKRNTRNGWSASLVDSLTTLYVMDLQTEFKEAVDKTLRIDFSKSQTEDPISLFETTIRYLAAMLSAYELSGATNQELLKKAQSLGDSLTTAWQTNQQQLPFPQLNFSAGKPVNIDVISAAAAGTLMIEFDRLSFYTKDNKYIKLAQKSQRTVMNAPSTLPGIPGLVFSVQNGSVVNDLASWGGGVDSYTEYLLKYGMLIENSDPTYIDAWKLAVKSSIENLIQVSSTGNLTYLADYSKSSNGLKYQFSHLACFAGGNWLLGAKVLQDPKIFDFGLKLVETCAESYRRTKTGIGAEIFQFLSPLGQNTDDRPPSQEQLAFLQKNGFYNSNSQYILRPEVIESAFHAWRITGDRKYQDFVWAAYQSILKYCKGTVAFAAIDSVEKEKPERLDEAESFFFAETLKYIYLTFSPPELISLDEYIFSSVFKKVWHLRSNL</sequence>
<evidence type="ECO:0000313" key="16">
    <source>
        <dbReference type="Proteomes" id="UP001153365"/>
    </source>
</evidence>
<keyword evidence="8 13" id="KW-0326">Glycosidase</keyword>
<dbReference type="EC" id="3.2.1.-" evidence="13"/>
<evidence type="ECO:0000256" key="12">
    <source>
        <dbReference type="PIRSR" id="PIRSR601382-3"/>
    </source>
</evidence>
<dbReference type="Pfam" id="PF01532">
    <property type="entry name" value="Glyco_hydro_47"/>
    <property type="match status" value="1"/>
</dbReference>
<comment type="pathway">
    <text evidence="2">Protein modification; protein glycosylation.</text>
</comment>
<dbReference type="InterPro" id="IPR050749">
    <property type="entry name" value="Glycosyl_Hydrolase_47"/>
</dbReference>
<reference evidence="15" key="1">
    <citation type="submission" date="2022-06" db="EMBL/GenBank/DDBJ databases">
        <authorList>
            <consortium name="SYNGENTA / RWTH Aachen University"/>
        </authorList>
    </citation>
    <scope>NUCLEOTIDE SEQUENCE</scope>
</reference>
<proteinExistence type="inferred from homology"/>
<keyword evidence="16" id="KW-1185">Reference proteome</keyword>
<feature type="active site" description="Proton donor" evidence="11">
    <location>
        <position position="127"/>
    </location>
</feature>